<name>A0A5J4W6C1_9EUKA</name>
<protein>
    <submittedName>
        <fullName evidence="1">Uncharacterized protein</fullName>
    </submittedName>
</protein>
<evidence type="ECO:0000313" key="1">
    <source>
        <dbReference type="EMBL" id="KAA6390407.1"/>
    </source>
</evidence>
<gene>
    <name evidence="1" type="ORF">EZS28_014066</name>
</gene>
<proteinExistence type="predicted"/>
<dbReference type="AlphaFoldDB" id="A0A5J4W6C1"/>
<sequence length="148" mass="17822">MKQELRIKDQQLREALERVCINEDKTRYSEQRAKDTAERISRLENEKENVNQILIAVWKEKIELMKNLLTEIDSEKINMMIWMDMRKDLEILDSTDELGIQIRLRKEQIYETIAQTFYNKIDDVDYAIFYLESQKVQPTLLFILTTKT</sequence>
<reference evidence="1 2" key="1">
    <citation type="submission" date="2019-03" db="EMBL/GenBank/DDBJ databases">
        <title>Single cell metagenomics reveals metabolic interactions within the superorganism composed of flagellate Streblomastix strix and complex community of Bacteroidetes bacteria on its surface.</title>
        <authorList>
            <person name="Treitli S.C."/>
            <person name="Kolisko M."/>
            <person name="Husnik F."/>
            <person name="Keeling P."/>
            <person name="Hampl V."/>
        </authorList>
    </citation>
    <scope>NUCLEOTIDE SEQUENCE [LARGE SCALE GENOMIC DNA]</scope>
    <source>
        <strain evidence="1">ST1C</strain>
    </source>
</reference>
<accession>A0A5J4W6C1</accession>
<organism evidence="1 2">
    <name type="scientific">Streblomastix strix</name>
    <dbReference type="NCBI Taxonomy" id="222440"/>
    <lineage>
        <taxon>Eukaryota</taxon>
        <taxon>Metamonada</taxon>
        <taxon>Preaxostyla</taxon>
        <taxon>Oxymonadida</taxon>
        <taxon>Streblomastigidae</taxon>
        <taxon>Streblomastix</taxon>
    </lineage>
</organism>
<dbReference type="EMBL" id="SNRW01003230">
    <property type="protein sequence ID" value="KAA6390407.1"/>
    <property type="molecule type" value="Genomic_DNA"/>
</dbReference>
<evidence type="ECO:0000313" key="2">
    <source>
        <dbReference type="Proteomes" id="UP000324800"/>
    </source>
</evidence>
<comment type="caution">
    <text evidence="1">The sequence shown here is derived from an EMBL/GenBank/DDBJ whole genome shotgun (WGS) entry which is preliminary data.</text>
</comment>
<dbReference type="Proteomes" id="UP000324800">
    <property type="component" value="Unassembled WGS sequence"/>
</dbReference>